<evidence type="ECO:0000313" key="2">
    <source>
        <dbReference type="EnsemblPlants" id="ORUFI05G09960.1"/>
    </source>
</evidence>
<proteinExistence type="predicted"/>
<sequence>MASSPSFFVDQDVLIIRAYGTPAVSAQATKGWGYHTIGVQRLMWRGERYLLIQPQDPADLRQGSNCSNCGRKAKSRSLYCSIPCRLDSVATGARREMARALTDSAANFGRAIHLRDRFCTLCNLSFCSDSCPEHLDHHPGAGPGGQGKDNAEIPMEPADSVGNNKALHKGSSSVQPGAVDYTAVDNQLYQVEREVVE</sequence>
<feature type="region of interest" description="Disordered" evidence="1">
    <location>
        <begin position="138"/>
        <end position="178"/>
    </location>
</feature>
<accession>A0A0E0PJQ6</accession>
<dbReference type="AlphaFoldDB" id="A0A0E0PJQ6"/>
<dbReference type="OMA" id="MWRGERY"/>
<name>A0A0E0PJQ6_ORYRU</name>
<dbReference type="HOGENOM" id="CLU_099624_0_0_1"/>
<dbReference type="Proteomes" id="UP000008022">
    <property type="component" value="Unassembled WGS sequence"/>
</dbReference>
<reference evidence="2" key="2">
    <citation type="submission" date="2015-06" db="UniProtKB">
        <authorList>
            <consortium name="EnsemblPlants"/>
        </authorList>
    </citation>
    <scope>IDENTIFICATION</scope>
</reference>
<organism evidence="2 3">
    <name type="scientific">Oryza rufipogon</name>
    <name type="common">Brownbeard rice</name>
    <name type="synonym">Asian wild rice</name>
    <dbReference type="NCBI Taxonomy" id="4529"/>
    <lineage>
        <taxon>Eukaryota</taxon>
        <taxon>Viridiplantae</taxon>
        <taxon>Streptophyta</taxon>
        <taxon>Embryophyta</taxon>
        <taxon>Tracheophyta</taxon>
        <taxon>Spermatophyta</taxon>
        <taxon>Magnoliopsida</taxon>
        <taxon>Liliopsida</taxon>
        <taxon>Poales</taxon>
        <taxon>Poaceae</taxon>
        <taxon>BOP clade</taxon>
        <taxon>Oryzoideae</taxon>
        <taxon>Oryzeae</taxon>
        <taxon>Oryzinae</taxon>
        <taxon>Oryza</taxon>
    </lineage>
</organism>
<dbReference type="EnsemblPlants" id="ORUFI05G09960.1">
    <property type="protein sequence ID" value="ORUFI05G09960.1"/>
    <property type="gene ID" value="ORUFI05G09960"/>
</dbReference>
<dbReference type="Gramene" id="ORUFI05G09960.1">
    <property type="protein sequence ID" value="ORUFI05G09960.1"/>
    <property type="gene ID" value="ORUFI05G09960"/>
</dbReference>
<reference evidence="3" key="1">
    <citation type="submission" date="2013-06" db="EMBL/GenBank/DDBJ databases">
        <authorList>
            <person name="Zhao Q."/>
        </authorList>
    </citation>
    <scope>NUCLEOTIDE SEQUENCE</scope>
    <source>
        <strain evidence="3">cv. W1943</strain>
    </source>
</reference>
<evidence type="ECO:0000313" key="3">
    <source>
        <dbReference type="Proteomes" id="UP000008022"/>
    </source>
</evidence>
<protein>
    <submittedName>
        <fullName evidence="2">Uncharacterized protein</fullName>
    </submittedName>
</protein>
<evidence type="ECO:0000256" key="1">
    <source>
        <dbReference type="SAM" id="MobiDB-lite"/>
    </source>
</evidence>
<keyword evidence="3" id="KW-1185">Reference proteome</keyword>